<gene>
    <name evidence="1" type="ORF">YenMTG1_188</name>
</gene>
<dbReference type="KEGG" id="vg:26627512"/>
<evidence type="ECO:0000313" key="2">
    <source>
        <dbReference type="Proteomes" id="UP000031805"/>
    </source>
</evidence>
<accession>A0A0B4ZZM3</accession>
<dbReference type="GeneID" id="26627512"/>
<reference evidence="1 2" key="1">
    <citation type="submission" date="2014-11" db="EMBL/GenBank/DDBJ databases">
        <title>Complete genome sequence of vB_YenM_TG1, a broad host range bacteriophage which infects Yersinia enterocolitica.</title>
        <authorList>
            <person name="Leon-Velarde C.G."/>
            <person name="Kropinski A.M."/>
            <person name="Chen S."/>
            <person name="Griffiths M.W."/>
            <person name="Odumeru J.A."/>
        </authorList>
    </citation>
    <scope>NUCLEOTIDE SEQUENCE [LARGE SCALE GENOMIC DNA]</scope>
</reference>
<name>A0A0B4ZZM3_9CAUD</name>
<sequence length="207" mass="23645">MYNYTFDIALKDKTIKCRAFTLREYRDLLKAKADGKVKHVVLDLIKKCSNATDLSKVEAEVVLIKLWAHSLGDVNFISTHVCTCGNKIDVPISINSIQYPELEDIWHDFGQFKIKFKHPKLFDNENVINMVFGCIDFLLIDKEEVKIEDLTDIEIQDLYNFITIEMISEISAKLTKAEAYIALPIVCKCGESSVKLISGLKSFMEIL</sequence>
<dbReference type="Proteomes" id="UP000031805">
    <property type="component" value="Segment"/>
</dbReference>
<proteinExistence type="predicted"/>
<dbReference type="RefSeq" id="YP_009200449.1">
    <property type="nucleotide sequence ID" value="NC_028820.1"/>
</dbReference>
<dbReference type="Pfam" id="PF12322">
    <property type="entry name" value="T4_baseplate"/>
    <property type="match status" value="1"/>
</dbReference>
<dbReference type="InterPro" id="IPR024364">
    <property type="entry name" value="Baseplate_phage_T4-like"/>
</dbReference>
<keyword evidence="2" id="KW-1185">Reference proteome</keyword>
<organism evidence="1 2">
    <name type="scientific">Yersinia phage vB_YenM_TG1</name>
    <dbReference type="NCBI Taxonomy" id="1589265"/>
    <lineage>
        <taxon>Viruses</taxon>
        <taxon>Duplodnaviria</taxon>
        <taxon>Heunggongvirae</taxon>
        <taxon>Uroviricota</taxon>
        <taxon>Caudoviricetes</taxon>
        <taxon>Pantevenvirales</taxon>
        <taxon>Straboviridae</taxon>
        <taxon>Tevenvirinae</taxon>
        <taxon>Tegunavirus</taxon>
        <taxon>Tegunavirus yenmtg1</taxon>
    </lineage>
</organism>
<dbReference type="EMBL" id="KP202158">
    <property type="protein sequence ID" value="AJD81998.1"/>
    <property type="molecule type" value="Genomic_DNA"/>
</dbReference>
<protein>
    <submittedName>
        <fullName evidence="1">Baseplate hub subunit</fullName>
    </submittedName>
</protein>
<evidence type="ECO:0000313" key="1">
    <source>
        <dbReference type="EMBL" id="AJD81998.1"/>
    </source>
</evidence>